<evidence type="ECO:0000256" key="1">
    <source>
        <dbReference type="SAM" id="MobiDB-lite"/>
    </source>
</evidence>
<sequence>MANSKDTTVDIVESVTNEYFTKYTTYYKIPVDDIKKIAPGYRGKTENFDPVNSGKKNPKTPRKPSGNALTVEPPPPTNPQTRSTTSYAKVVDVAAEVYDEYCGNEKQLERLLVREEMSYYATAMLYLQLVEVKAKQGEYVLTTAERSLRKAVSEDIFNAPQPLLAYLSEIGVYCDKMGKETRLSVPDLPVTVAQGFGGYHHPEINVDTRNLFEEVPSLGIVRDMIMAVTSAATELIPNFHVGSPLNSEITNNLVGKFYPIRPPRPEIAQRIAGYGITATSFDEYIPKTRFNLRYLRSLSDIIG</sequence>
<evidence type="ECO:0000313" key="3">
    <source>
        <dbReference type="Proteomes" id="UP001566132"/>
    </source>
</evidence>
<feature type="region of interest" description="Disordered" evidence="1">
    <location>
        <begin position="41"/>
        <end position="85"/>
    </location>
</feature>
<gene>
    <name evidence="2" type="ORF">ABEB36_013798</name>
</gene>
<accession>A0ABD1E5L5</accession>
<organism evidence="2 3">
    <name type="scientific">Hypothenemus hampei</name>
    <name type="common">Coffee berry borer</name>
    <dbReference type="NCBI Taxonomy" id="57062"/>
    <lineage>
        <taxon>Eukaryota</taxon>
        <taxon>Metazoa</taxon>
        <taxon>Ecdysozoa</taxon>
        <taxon>Arthropoda</taxon>
        <taxon>Hexapoda</taxon>
        <taxon>Insecta</taxon>
        <taxon>Pterygota</taxon>
        <taxon>Neoptera</taxon>
        <taxon>Endopterygota</taxon>
        <taxon>Coleoptera</taxon>
        <taxon>Polyphaga</taxon>
        <taxon>Cucujiformia</taxon>
        <taxon>Curculionidae</taxon>
        <taxon>Scolytinae</taxon>
        <taxon>Hypothenemus</taxon>
    </lineage>
</organism>
<dbReference type="Proteomes" id="UP001566132">
    <property type="component" value="Unassembled WGS sequence"/>
</dbReference>
<protein>
    <submittedName>
        <fullName evidence="2">Uncharacterized protein</fullName>
    </submittedName>
</protein>
<dbReference type="EMBL" id="JBDJPC010000011">
    <property type="protein sequence ID" value="KAL1489870.1"/>
    <property type="molecule type" value="Genomic_DNA"/>
</dbReference>
<comment type="caution">
    <text evidence="2">The sequence shown here is derived from an EMBL/GenBank/DDBJ whole genome shotgun (WGS) entry which is preliminary data.</text>
</comment>
<evidence type="ECO:0000313" key="2">
    <source>
        <dbReference type="EMBL" id="KAL1489870.1"/>
    </source>
</evidence>
<reference evidence="2 3" key="1">
    <citation type="submission" date="2024-05" db="EMBL/GenBank/DDBJ databases">
        <title>Genetic variation in Jamaican populations of the coffee berry borer (Hypothenemus hampei).</title>
        <authorList>
            <person name="Errbii M."/>
            <person name="Myrie A."/>
        </authorList>
    </citation>
    <scope>NUCLEOTIDE SEQUENCE [LARGE SCALE GENOMIC DNA]</scope>
    <source>
        <strain evidence="2">JA-Hopewell-2020-01-JO</strain>
        <tissue evidence="2">Whole body</tissue>
    </source>
</reference>
<keyword evidence="3" id="KW-1185">Reference proteome</keyword>
<name>A0ABD1E5L5_HYPHA</name>
<proteinExistence type="predicted"/>
<dbReference type="AlphaFoldDB" id="A0ABD1E5L5"/>